<evidence type="ECO:0000256" key="3">
    <source>
        <dbReference type="RuleBase" id="RU003844"/>
    </source>
</evidence>
<dbReference type="GO" id="GO:0016020">
    <property type="term" value="C:membrane"/>
    <property type="evidence" value="ECO:0007669"/>
    <property type="project" value="TreeGrafter"/>
</dbReference>
<dbReference type="GO" id="GO:0005829">
    <property type="term" value="C:cytosol"/>
    <property type="evidence" value="ECO:0007669"/>
    <property type="project" value="TreeGrafter"/>
</dbReference>
<protein>
    <submittedName>
        <fullName evidence="5">Oxysterol-binding protein-related protein 2B</fullName>
    </submittedName>
</protein>
<gene>
    <name evidence="5" type="ORF">BWQ96_06814</name>
</gene>
<dbReference type="GO" id="GO:0032934">
    <property type="term" value="F:sterol binding"/>
    <property type="evidence" value="ECO:0007669"/>
    <property type="project" value="TreeGrafter"/>
</dbReference>
<dbReference type="FunFam" id="2.40.160.120:FF:000001">
    <property type="entry name" value="Oxysterol-binding protein"/>
    <property type="match status" value="1"/>
</dbReference>
<dbReference type="OrthoDB" id="1854502at2759"/>
<keyword evidence="2" id="KW-0597">Phosphoprotein</keyword>
<dbReference type="InterPro" id="IPR018494">
    <property type="entry name" value="Oxysterol-bd_CS"/>
</dbReference>
<dbReference type="SUPFAM" id="SSF144000">
    <property type="entry name" value="Oxysterol-binding protein-like"/>
    <property type="match status" value="1"/>
</dbReference>
<dbReference type="PROSITE" id="PS01013">
    <property type="entry name" value="OSBP"/>
    <property type="match status" value="1"/>
</dbReference>
<comment type="similarity">
    <text evidence="1 3">Belongs to the OSBP family.</text>
</comment>
<evidence type="ECO:0000313" key="6">
    <source>
        <dbReference type="Proteomes" id="UP000247409"/>
    </source>
</evidence>
<dbReference type="Gene3D" id="3.30.70.3490">
    <property type="match status" value="1"/>
</dbReference>
<accession>A0A2V3IMW3</accession>
<proteinExistence type="inferred from homology"/>
<dbReference type="PANTHER" id="PTHR10972:SF205">
    <property type="entry name" value="OXYSTEROL-BINDING PROTEIN 1"/>
    <property type="match status" value="1"/>
</dbReference>
<dbReference type="InterPro" id="IPR037239">
    <property type="entry name" value="OSBP_sf"/>
</dbReference>
<evidence type="ECO:0000313" key="5">
    <source>
        <dbReference type="EMBL" id="PXF43424.1"/>
    </source>
</evidence>
<dbReference type="STRING" id="448386.A0A2V3IMW3"/>
<dbReference type="GO" id="GO:0120009">
    <property type="term" value="P:intermembrane lipid transfer"/>
    <property type="evidence" value="ECO:0007669"/>
    <property type="project" value="UniProtKB-ARBA"/>
</dbReference>
<keyword evidence="6" id="KW-1185">Reference proteome</keyword>
<feature type="compositionally biased region" description="Basic and acidic residues" evidence="4">
    <location>
        <begin position="340"/>
        <end position="350"/>
    </location>
</feature>
<dbReference type="PANTHER" id="PTHR10972">
    <property type="entry name" value="OXYSTEROL-BINDING PROTEIN-RELATED"/>
    <property type="match status" value="1"/>
</dbReference>
<dbReference type="Gene3D" id="2.40.160.120">
    <property type="match status" value="1"/>
</dbReference>
<organism evidence="5 6">
    <name type="scientific">Gracilariopsis chorda</name>
    <dbReference type="NCBI Taxonomy" id="448386"/>
    <lineage>
        <taxon>Eukaryota</taxon>
        <taxon>Rhodophyta</taxon>
        <taxon>Florideophyceae</taxon>
        <taxon>Rhodymeniophycidae</taxon>
        <taxon>Gracilariales</taxon>
        <taxon>Gracilariaceae</taxon>
        <taxon>Gracilariopsis</taxon>
    </lineage>
</organism>
<evidence type="ECO:0000256" key="1">
    <source>
        <dbReference type="ARBA" id="ARBA00008842"/>
    </source>
</evidence>
<feature type="compositionally biased region" description="Basic and acidic residues" evidence="4">
    <location>
        <begin position="318"/>
        <end position="328"/>
    </location>
</feature>
<feature type="region of interest" description="Disordered" evidence="4">
    <location>
        <begin position="314"/>
        <end position="364"/>
    </location>
</feature>
<dbReference type="InterPro" id="IPR000648">
    <property type="entry name" value="Oxysterol-bd"/>
</dbReference>
<name>A0A2V3IMW3_9FLOR</name>
<evidence type="ECO:0000256" key="4">
    <source>
        <dbReference type="SAM" id="MobiDB-lite"/>
    </source>
</evidence>
<feature type="region of interest" description="Disordered" evidence="4">
    <location>
        <begin position="1"/>
        <end position="33"/>
    </location>
</feature>
<dbReference type="EMBL" id="NBIV01000125">
    <property type="protein sequence ID" value="PXF43424.1"/>
    <property type="molecule type" value="Genomic_DNA"/>
</dbReference>
<sequence length="405" mass="45888">MASHQPTFDDIPISALQPSPTREPAPPQSHISPPERPNLFSILCDALGGDISQIAVPVFFNEPISFLQRLAEDIEYHHLLDKAAQPHLAATPDRAALVAAFIVSQYASTADRASKPFNPLLGETYELVLPHRGIALIAEQVSHHPPVSAIFVKGNGWTYHTALQVKSNMSVNSIEAWPEGTVHIHFDNSDHFMFEKPHTYVNNLFIGNTWIDNAGKIIVRNHKFITTINMKRASTLPFRERKGLGQLTGSIVSATAKSRTLRTIKGNWTSHVSVDGRRLWQVTPRPPSSHTTFTKLSAWAWHLNSPLASRNCISLPKTDSRRRPDQRALEQGNHALASSEKSRLECEQRDRRKNHHQGNKLVQPRWFELRHEPATGRKEWKYRQHYFHAKNNASAEWPHDHPDIF</sequence>
<evidence type="ECO:0000256" key="2">
    <source>
        <dbReference type="ARBA" id="ARBA00022553"/>
    </source>
</evidence>
<dbReference type="Proteomes" id="UP000247409">
    <property type="component" value="Unassembled WGS sequence"/>
</dbReference>
<dbReference type="Pfam" id="PF01237">
    <property type="entry name" value="Oxysterol_BP"/>
    <property type="match status" value="1"/>
</dbReference>
<reference evidence="5 6" key="1">
    <citation type="journal article" date="2018" name="Mol. Biol. Evol.">
        <title>Analysis of the draft genome of the red seaweed Gracilariopsis chorda provides insights into genome size evolution in Rhodophyta.</title>
        <authorList>
            <person name="Lee J."/>
            <person name="Yang E.C."/>
            <person name="Graf L."/>
            <person name="Yang J.H."/>
            <person name="Qiu H."/>
            <person name="Zel Zion U."/>
            <person name="Chan C.X."/>
            <person name="Stephens T.G."/>
            <person name="Weber A.P.M."/>
            <person name="Boo G.H."/>
            <person name="Boo S.M."/>
            <person name="Kim K.M."/>
            <person name="Shin Y."/>
            <person name="Jung M."/>
            <person name="Lee S.J."/>
            <person name="Yim H.S."/>
            <person name="Lee J.H."/>
            <person name="Bhattacharya D."/>
            <person name="Yoon H.S."/>
        </authorList>
    </citation>
    <scope>NUCLEOTIDE SEQUENCE [LARGE SCALE GENOMIC DNA]</scope>
    <source>
        <strain evidence="5 6">SKKU-2015</strain>
        <tissue evidence="5">Whole body</tissue>
    </source>
</reference>
<comment type="caution">
    <text evidence="5">The sequence shown here is derived from an EMBL/GenBank/DDBJ whole genome shotgun (WGS) entry which is preliminary data.</text>
</comment>
<dbReference type="AlphaFoldDB" id="A0A2V3IMW3"/>